<sequence length="302" mass="33156">MASSGRERISSLTAASHLGKFIIDLRRTASKMEMTGSEDRWALPDLAGALRWCRGRNARGIRCTLDVLGENARNEEAAAGSVDAYRSCLTALEEEEGLSASISVKLTDLGALFDRRLCLENLRTLSREAAQAGVGFEIDMEGKPLVEFTLEAALECAAEGPLTLAVAANFDRTTDDLEAFLGSGIRPRLVKGAYPGDVADFREVQERLKGLVEAALAFERPFSLATHDPEVIEWALGRLSEEKTLVEFGFLMGLSDLTKEKLAGQGWAVSEYVPFGSRRRAYQARRLQYLRELARLGREPAP</sequence>
<feature type="domain" description="Proline dehydrogenase" evidence="2">
    <location>
        <begin position="54"/>
        <end position="194"/>
    </location>
</feature>
<evidence type="ECO:0000259" key="2">
    <source>
        <dbReference type="Pfam" id="PF01619"/>
    </source>
</evidence>
<reference evidence="3 4" key="1">
    <citation type="journal article" date="2012" name="PLoS ONE">
        <title>The genome characteristics and predicted function of methyl-group oxidation pathway in the obligate aceticlastic methanogens, Methanosaeta spp.</title>
        <authorList>
            <person name="Zhu J."/>
            <person name="Zheng H."/>
            <person name="Ai G."/>
            <person name="Zhang G."/>
            <person name="Liu D."/>
            <person name="Liu X."/>
            <person name="Dong X."/>
        </authorList>
    </citation>
    <scope>NUCLEOTIDE SEQUENCE [LARGE SCALE GENOMIC DNA]</scope>
    <source>
        <strain evidence="3 4">6Ac</strain>
    </source>
</reference>
<dbReference type="EMBL" id="CP003117">
    <property type="protein sequence ID" value="AET63442.1"/>
    <property type="molecule type" value="Genomic_DNA"/>
</dbReference>
<dbReference type="InterPro" id="IPR002872">
    <property type="entry name" value="Proline_DH_dom"/>
</dbReference>
<keyword evidence="1" id="KW-0560">Oxidoreductase</keyword>
<dbReference type="Gene3D" id="3.20.20.220">
    <property type="match status" value="1"/>
</dbReference>
<evidence type="ECO:0000256" key="1">
    <source>
        <dbReference type="ARBA" id="ARBA00023002"/>
    </source>
</evidence>
<proteinExistence type="predicted"/>
<dbReference type="Pfam" id="PF01619">
    <property type="entry name" value="Pro_dh"/>
    <property type="match status" value="1"/>
</dbReference>
<dbReference type="SUPFAM" id="SSF51730">
    <property type="entry name" value="FAD-linked oxidoreductase"/>
    <property type="match status" value="1"/>
</dbReference>
<evidence type="ECO:0000313" key="4">
    <source>
        <dbReference type="Proteomes" id="UP000005877"/>
    </source>
</evidence>
<keyword evidence="4" id="KW-1185">Reference proteome</keyword>
<dbReference type="STRING" id="1110509.Mhar_0049"/>
<accession>G7WK01</accession>
<dbReference type="Proteomes" id="UP000005877">
    <property type="component" value="Chromosome"/>
</dbReference>
<dbReference type="GO" id="GO:0016491">
    <property type="term" value="F:oxidoreductase activity"/>
    <property type="evidence" value="ECO:0007669"/>
    <property type="project" value="UniProtKB-KW"/>
</dbReference>
<evidence type="ECO:0000313" key="3">
    <source>
        <dbReference type="EMBL" id="AET63442.1"/>
    </source>
</evidence>
<dbReference type="AlphaFoldDB" id="G7WK01"/>
<dbReference type="KEGG" id="mhi:Mhar_0049"/>
<gene>
    <name evidence="3" type="ordered locus">Mhar_0049</name>
</gene>
<dbReference type="InterPro" id="IPR029041">
    <property type="entry name" value="FAD-linked_oxidoreductase-like"/>
</dbReference>
<protein>
    <submittedName>
        <fullName evidence="3">Proline dehydrogenase</fullName>
    </submittedName>
</protein>
<name>G7WK01_METH6</name>
<dbReference type="HOGENOM" id="CLU_1044320_0_0_2"/>
<dbReference type="PATRIC" id="fig|1110509.7.peg.52"/>
<organism evidence="3 4">
    <name type="scientific">Methanothrix harundinacea (strain 6Ac)</name>
    <name type="common">Methanosaeta harundinacea</name>
    <dbReference type="NCBI Taxonomy" id="1110509"/>
    <lineage>
        <taxon>Archaea</taxon>
        <taxon>Methanobacteriati</taxon>
        <taxon>Methanobacteriota</taxon>
        <taxon>Stenosarchaea group</taxon>
        <taxon>Methanomicrobia</taxon>
        <taxon>Methanotrichales</taxon>
        <taxon>Methanotrichaceae</taxon>
        <taxon>Methanothrix</taxon>
    </lineage>
</organism>